<protein>
    <submittedName>
        <fullName evidence="2">24898_t:CDS:1</fullName>
    </submittedName>
</protein>
<feature type="coiled-coil region" evidence="1">
    <location>
        <begin position="6"/>
        <end position="47"/>
    </location>
</feature>
<dbReference type="Proteomes" id="UP000789405">
    <property type="component" value="Unassembled WGS sequence"/>
</dbReference>
<feature type="non-terminal residue" evidence="2">
    <location>
        <position position="1"/>
    </location>
</feature>
<organism evidence="2 3">
    <name type="scientific">Dentiscutata erythropus</name>
    <dbReference type="NCBI Taxonomy" id="1348616"/>
    <lineage>
        <taxon>Eukaryota</taxon>
        <taxon>Fungi</taxon>
        <taxon>Fungi incertae sedis</taxon>
        <taxon>Mucoromycota</taxon>
        <taxon>Glomeromycotina</taxon>
        <taxon>Glomeromycetes</taxon>
        <taxon>Diversisporales</taxon>
        <taxon>Gigasporaceae</taxon>
        <taxon>Dentiscutata</taxon>
    </lineage>
</organism>
<accession>A0A9N9P4C3</accession>
<dbReference type="EMBL" id="CAJVPY010024393">
    <property type="protein sequence ID" value="CAG8786626.1"/>
    <property type="molecule type" value="Genomic_DNA"/>
</dbReference>
<keyword evidence="3" id="KW-1185">Reference proteome</keyword>
<evidence type="ECO:0000313" key="2">
    <source>
        <dbReference type="EMBL" id="CAG8786626.1"/>
    </source>
</evidence>
<evidence type="ECO:0000256" key="1">
    <source>
        <dbReference type="SAM" id="Coils"/>
    </source>
</evidence>
<evidence type="ECO:0000313" key="3">
    <source>
        <dbReference type="Proteomes" id="UP000789405"/>
    </source>
</evidence>
<reference evidence="2" key="1">
    <citation type="submission" date="2021-06" db="EMBL/GenBank/DDBJ databases">
        <authorList>
            <person name="Kallberg Y."/>
            <person name="Tangrot J."/>
            <person name="Rosling A."/>
        </authorList>
    </citation>
    <scope>NUCLEOTIDE SEQUENCE</scope>
    <source>
        <strain evidence="2">MA453B</strain>
    </source>
</reference>
<proteinExistence type="predicted"/>
<sequence>QPEGALKRQEREIEELKKKREKNKNKIKKLEIENEHLKDNYKLLADAYSARS</sequence>
<dbReference type="AlphaFoldDB" id="A0A9N9P4C3"/>
<name>A0A9N9P4C3_9GLOM</name>
<gene>
    <name evidence="2" type="ORF">DERYTH_LOCUS20543</name>
</gene>
<comment type="caution">
    <text evidence="2">The sequence shown here is derived from an EMBL/GenBank/DDBJ whole genome shotgun (WGS) entry which is preliminary data.</text>
</comment>
<keyword evidence="1" id="KW-0175">Coiled coil</keyword>